<dbReference type="STRING" id="693.AKJ17_12900"/>
<dbReference type="Proteomes" id="UP000037515">
    <property type="component" value="Unassembled WGS sequence"/>
</dbReference>
<dbReference type="RefSeq" id="WP_053396233.1">
    <property type="nucleotide sequence ID" value="NZ_LHPJ01000009.1"/>
</dbReference>
<dbReference type="AlphaFoldDB" id="A0A0M0HMR0"/>
<dbReference type="EMBL" id="LHPJ01000009">
    <property type="protein sequence ID" value="KOO03003.1"/>
    <property type="molecule type" value="Genomic_DNA"/>
</dbReference>
<keyword evidence="3" id="KW-1185">Reference proteome</keyword>
<evidence type="ECO:0000313" key="2">
    <source>
        <dbReference type="EMBL" id="KOO03003.1"/>
    </source>
</evidence>
<gene>
    <name evidence="2" type="ORF">AKJ17_12900</name>
</gene>
<evidence type="ECO:0000313" key="3">
    <source>
        <dbReference type="Proteomes" id="UP000037515"/>
    </source>
</evidence>
<proteinExistence type="predicted"/>
<feature type="signal peptide" evidence="1">
    <location>
        <begin position="1"/>
        <end position="24"/>
    </location>
</feature>
<dbReference type="PATRIC" id="fig|693.5.peg.2643"/>
<dbReference type="OrthoDB" id="5825090at2"/>
<keyword evidence="1" id="KW-0732">Signal</keyword>
<evidence type="ECO:0008006" key="4">
    <source>
        <dbReference type="Google" id="ProtNLM"/>
    </source>
</evidence>
<reference evidence="3" key="1">
    <citation type="submission" date="2015-08" db="EMBL/GenBank/DDBJ databases">
        <title>Vibrio galatheae sp. nov., a novel member of the Vibrionaceae family isolated from the Solomon Islands.</title>
        <authorList>
            <person name="Giubergia S."/>
            <person name="Machado H."/>
            <person name="Mateiu R.V."/>
            <person name="Gram L."/>
        </authorList>
    </citation>
    <scope>NUCLEOTIDE SEQUENCE [LARGE SCALE GENOMIC DNA]</scope>
    <source>
        <strain evidence="3">DSM 19584</strain>
    </source>
</reference>
<comment type="caution">
    <text evidence="2">The sequence shown here is derived from an EMBL/GenBank/DDBJ whole genome shotgun (WGS) entry which is preliminary data.</text>
</comment>
<protein>
    <recommendedName>
        <fullName evidence="4">HEAT repeat domain-containing protein</fullName>
    </recommendedName>
</protein>
<name>A0A0M0HMR0_VIBNE</name>
<accession>A0A0M0HMR0</accession>
<evidence type="ECO:0000256" key="1">
    <source>
        <dbReference type="SAM" id="SignalP"/>
    </source>
</evidence>
<organism evidence="2 3">
    <name type="scientific">Vibrio nereis</name>
    <dbReference type="NCBI Taxonomy" id="693"/>
    <lineage>
        <taxon>Bacteria</taxon>
        <taxon>Pseudomonadati</taxon>
        <taxon>Pseudomonadota</taxon>
        <taxon>Gammaproteobacteria</taxon>
        <taxon>Vibrionales</taxon>
        <taxon>Vibrionaceae</taxon>
        <taxon>Vibrio</taxon>
    </lineage>
</organism>
<feature type="chain" id="PRO_5005600057" description="HEAT repeat domain-containing protein" evidence="1">
    <location>
        <begin position="25"/>
        <end position="331"/>
    </location>
</feature>
<sequence length="331" mass="37294">MQQGMLSSVLLSASLLMGAPVISAMEMTPARVEVLLEDEQVHQKVAELLQYAVEGNIDSLNFALDRLSLSQQEVTRYLLLSKIEAQNLILTPKMALFVERQQAMVPTYQILERGDGYEFSVPAFNYPAIANRLLNRWKQDQSTLDFVMKAERGELQLKEWLSGSDYKVQTREALLIRELDSLSPDAVSALSHQLTQEAVTSWLPSSAVMVRLAQVSEDSQVYKLLWLMRADFNSYQELSRLATRADSFSIEQLMLATQNPSLKEKAFQELASIKPLTQDIREFLVGKMAIKEDASIVANELARQGYQSWLKDLASSNKKVRSNAIDQALSL</sequence>